<keyword evidence="3 5" id="KW-0346">Stress response</keyword>
<dbReference type="InterPro" id="IPR023120">
    <property type="entry name" value="WHTH_transcript_rep_HrcA_IDD"/>
</dbReference>
<dbReference type="GO" id="GO:0003677">
    <property type="term" value="F:DNA binding"/>
    <property type="evidence" value="ECO:0007669"/>
    <property type="project" value="InterPro"/>
</dbReference>
<evidence type="ECO:0000256" key="4">
    <source>
        <dbReference type="ARBA" id="ARBA00023163"/>
    </source>
</evidence>
<dbReference type="InterPro" id="IPR002571">
    <property type="entry name" value="HrcA"/>
</dbReference>
<dbReference type="RefSeq" id="WP_190471395.1">
    <property type="nucleotide sequence ID" value="NZ_JACJPW010000089.1"/>
</dbReference>
<dbReference type="HAMAP" id="MF_00081">
    <property type="entry name" value="HrcA"/>
    <property type="match status" value="1"/>
</dbReference>
<dbReference type="PIRSF" id="PIRSF005485">
    <property type="entry name" value="HrcA"/>
    <property type="match status" value="1"/>
</dbReference>
<gene>
    <name evidence="5 7" type="primary">hrcA</name>
    <name evidence="7" type="ORF">H6G03_26760</name>
</gene>
<comment type="similarity">
    <text evidence="5">Belongs to the HrcA family.</text>
</comment>
<dbReference type="EMBL" id="JACJPW010000089">
    <property type="protein sequence ID" value="MBD2184627.1"/>
    <property type="molecule type" value="Genomic_DNA"/>
</dbReference>
<dbReference type="InterPro" id="IPR029016">
    <property type="entry name" value="GAF-like_dom_sf"/>
</dbReference>
<evidence type="ECO:0000259" key="6">
    <source>
        <dbReference type="Pfam" id="PF01628"/>
    </source>
</evidence>
<dbReference type="PANTHER" id="PTHR34824">
    <property type="entry name" value="HEAT-INDUCIBLE TRANSCRIPTION REPRESSOR HRCA"/>
    <property type="match status" value="1"/>
</dbReference>
<evidence type="ECO:0000313" key="7">
    <source>
        <dbReference type="EMBL" id="MBD2184627.1"/>
    </source>
</evidence>
<dbReference type="InterPro" id="IPR021153">
    <property type="entry name" value="HrcA_C"/>
</dbReference>
<dbReference type="Gene3D" id="3.30.390.60">
    <property type="entry name" value="Heat-inducible transcription repressor hrca homolog, domain 3"/>
    <property type="match status" value="1"/>
</dbReference>
<evidence type="ECO:0000313" key="8">
    <source>
        <dbReference type="Proteomes" id="UP000641646"/>
    </source>
</evidence>
<dbReference type="Proteomes" id="UP000641646">
    <property type="component" value="Unassembled WGS sequence"/>
</dbReference>
<dbReference type="SUPFAM" id="SSF46785">
    <property type="entry name" value="Winged helix' DNA-binding domain"/>
    <property type="match status" value="1"/>
</dbReference>
<comment type="caution">
    <text evidence="7">The sequence shown here is derived from an EMBL/GenBank/DDBJ whole genome shotgun (WGS) entry which is preliminary data.</text>
</comment>
<dbReference type="NCBIfam" id="TIGR00331">
    <property type="entry name" value="hrcA"/>
    <property type="match status" value="1"/>
</dbReference>
<dbReference type="GO" id="GO:0045892">
    <property type="term" value="P:negative regulation of DNA-templated transcription"/>
    <property type="evidence" value="ECO:0007669"/>
    <property type="project" value="UniProtKB-UniRule"/>
</dbReference>
<dbReference type="InterPro" id="IPR036388">
    <property type="entry name" value="WH-like_DNA-bd_sf"/>
</dbReference>
<dbReference type="AlphaFoldDB" id="A0A926ZJR0"/>
<reference evidence="7" key="2">
    <citation type="submission" date="2020-08" db="EMBL/GenBank/DDBJ databases">
        <authorList>
            <person name="Chen M."/>
            <person name="Teng W."/>
            <person name="Zhao L."/>
            <person name="Hu C."/>
            <person name="Zhou Y."/>
            <person name="Han B."/>
            <person name="Song L."/>
            <person name="Shu W."/>
        </authorList>
    </citation>
    <scope>NUCLEOTIDE SEQUENCE</scope>
    <source>
        <strain evidence="7">FACHB-1375</strain>
    </source>
</reference>
<dbReference type="PANTHER" id="PTHR34824:SF1">
    <property type="entry name" value="HEAT-INDUCIBLE TRANSCRIPTION REPRESSOR HRCA"/>
    <property type="match status" value="1"/>
</dbReference>
<name>A0A926ZJR0_9CYAN</name>
<proteinExistence type="inferred from homology"/>
<evidence type="ECO:0000256" key="5">
    <source>
        <dbReference type="HAMAP-Rule" id="MF_00081"/>
    </source>
</evidence>
<dbReference type="Gene3D" id="3.30.450.40">
    <property type="match status" value="1"/>
</dbReference>
<organism evidence="7 8">
    <name type="scientific">Aerosakkonema funiforme FACHB-1375</name>
    <dbReference type="NCBI Taxonomy" id="2949571"/>
    <lineage>
        <taxon>Bacteria</taxon>
        <taxon>Bacillati</taxon>
        <taxon>Cyanobacteriota</taxon>
        <taxon>Cyanophyceae</taxon>
        <taxon>Oscillatoriophycideae</taxon>
        <taxon>Aerosakkonematales</taxon>
        <taxon>Aerosakkonemataceae</taxon>
        <taxon>Aerosakkonema</taxon>
    </lineage>
</organism>
<keyword evidence="1 5" id="KW-0678">Repressor</keyword>
<evidence type="ECO:0000256" key="2">
    <source>
        <dbReference type="ARBA" id="ARBA00023015"/>
    </source>
</evidence>
<dbReference type="Pfam" id="PF01628">
    <property type="entry name" value="HrcA"/>
    <property type="match status" value="1"/>
</dbReference>
<reference evidence="7" key="1">
    <citation type="journal article" date="2015" name="ISME J.">
        <title>Draft Genome Sequence of Streptomyces incarnatus NRRL8089, which Produces the Nucleoside Antibiotic Sinefungin.</title>
        <authorList>
            <person name="Oshima K."/>
            <person name="Hattori M."/>
            <person name="Shimizu H."/>
            <person name="Fukuda K."/>
            <person name="Nemoto M."/>
            <person name="Inagaki K."/>
            <person name="Tamura T."/>
        </authorList>
    </citation>
    <scope>NUCLEOTIDE SEQUENCE</scope>
    <source>
        <strain evidence="7">FACHB-1375</strain>
    </source>
</reference>
<sequence length="371" mass="41563">MQIHLTDRQQHILWATVRHYIATAEPVGSKALLEEYKLSVSPATVRNAMNVLEKAGLLYQPHTSAGRVPSDSGYRIYVDQLISPDGTLARQVEQLLQDKLNKENWSFEALLQGAAQILATLSGYITLITMPQTRTTQLRHLQLVQMEPGQVMLIVVMDNYETQSVLMELPIPIDVPKPDAEIIDRELQILSNFLNSQLRGRSLLELAALDWTQIDREFQSYGEFLKNLFAEVSRRSQPAACTQILIRGVAEVLRQPEFSELQQIKTLIHLLEEEQDQLWPLIFESPEVEGIGESQAGRLCHKNQQGKRVTVRIGAENPLEPIRTCTLISATYRQGTVPVGSVGVLGPTRMVYENAIAVVEAAADYLSEALS</sequence>
<keyword evidence="4 5" id="KW-0804">Transcription</keyword>
<keyword evidence="8" id="KW-1185">Reference proteome</keyword>
<dbReference type="SUPFAM" id="SSF55781">
    <property type="entry name" value="GAF domain-like"/>
    <property type="match status" value="1"/>
</dbReference>
<evidence type="ECO:0000256" key="1">
    <source>
        <dbReference type="ARBA" id="ARBA00022491"/>
    </source>
</evidence>
<dbReference type="InterPro" id="IPR036390">
    <property type="entry name" value="WH_DNA-bd_sf"/>
</dbReference>
<evidence type="ECO:0000256" key="3">
    <source>
        <dbReference type="ARBA" id="ARBA00023016"/>
    </source>
</evidence>
<feature type="domain" description="Heat-inducible transcription repressor HrcA C-terminal" evidence="6">
    <location>
        <begin position="108"/>
        <end position="356"/>
    </location>
</feature>
<dbReference type="Gene3D" id="1.10.10.10">
    <property type="entry name" value="Winged helix-like DNA-binding domain superfamily/Winged helix DNA-binding domain"/>
    <property type="match status" value="1"/>
</dbReference>
<comment type="function">
    <text evidence="5">Negative regulator of class I heat shock genes (grpE-dnaK-dnaJ and groELS operons). Prevents heat-shock induction of these operons.</text>
</comment>
<accession>A0A926ZJR0</accession>
<keyword evidence="2 5" id="KW-0805">Transcription regulation</keyword>
<protein>
    <recommendedName>
        <fullName evidence="5">Heat-inducible transcription repressor HrcA</fullName>
    </recommendedName>
</protein>